<name>A0A9E2L3P3_9SPIR</name>
<evidence type="ECO:0000259" key="1">
    <source>
        <dbReference type="Pfam" id="PF01936"/>
    </source>
</evidence>
<dbReference type="Pfam" id="PF01936">
    <property type="entry name" value="NYN"/>
    <property type="match status" value="1"/>
</dbReference>
<dbReference type="Proteomes" id="UP000823914">
    <property type="component" value="Unassembled WGS sequence"/>
</dbReference>
<feature type="domain" description="NYN" evidence="1">
    <location>
        <begin position="6"/>
        <end position="186"/>
    </location>
</feature>
<dbReference type="InterPro" id="IPR047140">
    <property type="entry name" value="LabA"/>
</dbReference>
<proteinExistence type="predicted"/>
<reference evidence="2" key="1">
    <citation type="journal article" date="2021" name="PeerJ">
        <title>Extensive microbial diversity within the chicken gut microbiome revealed by metagenomics and culture.</title>
        <authorList>
            <person name="Gilroy R."/>
            <person name="Ravi A."/>
            <person name="Getino M."/>
            <person name="Pursley I."/>
            <person name="Horton D.L."/>
            <person name="Alikhan N.F."/>
            <person name="Baker D."/>
            <person name="Gharbi K."/>
            <person name="Hall N."/>
            <person name="Watson M."/>
            <person name="Adriaenssens E.M."/>
            <person name="Foster-Nyarko E."/>
            <person name="Jarju S."/>
            <person name="Secka A."/>
            <person name="Antonio M."/>
            <person name="Oren A."/>
            <person name="Chaudhuri R.R."/>
            <person name="La Ragione R."/>
            <person name="Hildebrand F."/>
            <person name="Pallen M.J."/>
        </authorList>
    </citation>
    <scope>NUCLEOTIDE SEQUENCE</scope>
    <source>
        <strain evidence="2">Gambia15-2214</strain>
    </source>
</reference>
<sequence>MDYVYKVALHIDSNYAYHVAGYLAHGLLPDEKITINWKRFLSYLTGYIGDILRSENVVIPEKFYYTGSFVSADMARQAYFHELESAGINRVSFPLRSANAGQGLKEDAVDTTLVFNATKNFYSVPKDDRIDFLVLFAGDSDFVPLINGLKQEGVKTVVVYYDFVNGDTITKAAQNLLETADHVINMESLVKDRVNEEVKAIFERSPRDYISTEYRAAGGDYQSQSRPQTFVQEERYPRLSFRDIGTYSRGPVLRKRTLPFDESVYYYGEVTESMLINAINACKQDEEGYALVAEVGKALEDILGKKLPGNRKLKSIITSYGSRFETKDAPAFSVRVQEN</sequence>
<dbReference type="Gene3D" id="3.40.50.1010">
    <property type="entry name" value="5'-nuclease"/>
    <property type="match status" value="1"/>
</dbReference>
<dbReference type="EMBL" id="JAHLFV010000195">
    <property type="protein sequence ID" value="MBU3850575.1"/>
    <property type="molecule type" value="Genomic_DNA"/>
</dbReference>
<protein>
    <submittedName>
        <fullName evidence="2">NYN domain-containing protein</fullName>
    </submittedName>
</protein>
<gene>
    <name evidence="2" type="ORF">IAA16_08420</name>
</gene>
<organism evidence="2 3">
    <name type="scientific">Candidatus Treponema excrementipullorum</name>
    <dbReference type="NCBI Taxonomy" id="2838768"/>
    <lineage>
        <taxon>Bacteria</taxon>
        <taxon>Pseudomonadati</taxon>
        <taxon>Spirochaetota</taxon>
        <taxon>Spirochaetia</taxon>
        <taxon>Spirochaetales</taxon>
        <taxon>Treponemataceae</taxon>
        <taxon>Treponema</taxon>
    </lineage>
</organism>
<dbReference type="PANTHER" id="PTHR35458">
    <property type="entry name" value="SLR0755 PROTEIN"/>
    <property type="match status" value="1"/>
</dbReference>
<evidence type="ECO:0000313" key="2">
    <source>
        <dbReference type="EMBL" id="MBU3850575.1"/>
    </source>
</evidence>
<evidence type="ECO:0000313" key="3">
    <source>
        <dbReference type="Proteomes" id="UP000823914"/>
    </source>
</evidence>
<comment type="caution">
    <text evidence="2">The sequence shown here is derived from an EMBL/GenBank/DDBJ whole genome shotgun (WGS) entry which is preliminary data.</text>
</comment>
<dbReference type="GO" id="GO:0004540">
    <property type="term" value="F:RNA nuclease activity"/>
    <property type="evidence" value="ECO:0007669"/>
    <property type="project" value="InterPro"/>
</dbReference>
<reference evidence="2" key="2">
    <citation type="submission" date="2021-04" db="EMBL/GenBank/DDBJ databases">
        <authorList>
            <person name="Gilroy R."/>
        </authorList>
    </citation>
    <scope>NUCLEOTIDE SEQUENCE</scope>
    <source>
        <strain evidence="2">Gambia15-2214</strain>
    </source>
</reference>
<dbReference type="InterPro" id="IPR021139">
    <property type="entry name" value="NYN"/>
</dbReference>
<accession>A0A9E2L3P3</accession>
<dbReference type="AlphaFoldDB" id="A0A9E2L3P3"/>
<dbReference type="PANTHER" id="PTHR35458:SF8">
    <property type="entry name" value="SLR0650 PROTEIN"/>
    <property type="match status" value="1"/>
</dbReference>